<accession>A0AAN2BXZ0</accession>
<proteinExistence type="predicted"/>
<evidence type="ECO:0000313" key="2">
    <source>
        <dbReference type="Proteomes" id="UP001320326"/>
    </source>
</evidence>
<sequence length="50" mass="6016">MPGFYLGWKWTLRAGWVASLWRKCRTMSFFFNWAVSSAKIRYPLQPTGWE</sequence>
<dbReference type="KEGG" id="seme:MIZ01_0368"/>
<gene>
    <name evidence="1" type="ORF">MIZ01_0368</name>
</gene>
<dbReference type="AlphaFoldDB" id="A0AAN2BXZ0"/>
<reference evidence="1 2" key="1">
    <citation type="journal article" date="2022" name="Int. J. Syst. Evol. Microbiol.">
        <title>&lt;i&gt;Sideroxyarcus emersonii&lt;/i&gt; gen. nov. sp. nov., a neutrophilic, microaerobic iron- and thiosulfate-oxidizing bacterium isolated from iron-rich wetland sediment.</title>
        <authorList>
            <person name="Kato S."/>
            <person name="Itoh T."/>
            <person name="Iino T."/>
            <person name="Ohkuma M."/>
        </authorList>
    </citation>
    <scope>NUCLEOTIDE SEQUENCE [LARGE SCALE GENOMIC DNA]</scope>
    <source>
        <strain evidence="1 2">MIZ01</strain>
    </source>
</reference>
<name>A0AAN2BXZ0_9PROT</name>
<protein>
    <submittedName>
        <fullName evidence="1">Uncharacterized protein</fullName>
    </submittedName>
</protein>
<keyword evidence="2" id="KW-1185">Reference proteome</keyword>
<organism evidence="1 2">
    <name type="scientific">Sideroxyarcus emersonii</name>
    <dbReference type="NCBI Taxonomy" id="2764705"/>
    <lineage>
        <taxon>Bacteria</taxon>
        <taxon>Pseudomonadati</taxon>
        <taxon>Pseudomonadota</taxon>
        <taxon>Betaproteobacteria</taxon>
        <taxon>Nitrosomonadales</taxon>
        <taxon>Gallionellaceae</taxon>
        <taxon>Sideroxyarcus</taxon>
    </lineage>
</organism>
<evidence type="ECO:0000313" key="1">
    <source>
        <dbReference type="EMBL" id="BCK86604.1"/>
    </source>
</evidence>
<dbReference type="Proteomes" id="UP001320326">
    <property type="component" value="Chromosome"/>
</dbReference>
<dbReference type="EMBL" id="AP023423">
    <property type="protein sequence ID" value="BCK86604.1"/>
    <property type="molecule type" value="Genomic_DNA"/>
</dbReference>